<comment type="caution">
    <text evidence="2">The sequence shown here is derived from an EMBL/GenBank/DDBJ whole genome shotgun (WGS) entry which is preliminary data.</text>
</comment>
<organism evidence="2 3">
    <name type="scientific">Ponticaulis profundi</name>
    <dbReference type="NCBI Taxonomy" id="2665222"/>
    <lineage>
        <taxon>Bacteria</taxon>
        <taxon>Pseudomonadati</taxon>
        <taxon>Pseudomonadota</taxon>
        <taxon>Alphaproteobacteria</taxon>
        <taxon>Hyphomonadales</taxon>
        <taxon>Hyphomonadaceae</taxon>
        <taxon>Ponticaulis</taxon>
    </lineage>
</organism>
<protein>
    <submittedName>
        <fullName evidence="2">Uncharacterized protein</fullName>
    </submittedName>
</protein>
<dbReference type="EMBL" id="JBHSSW010000009">
    <property type="protein sequence ID" value="MFC6198138.1"/>
    <property type="molecule type" value="Genomic_DNA"/>
</dbReference>
<proteinExistence type="predicted"/>
<gene>
    <name evidence="2" type="ORF">ACFQDM_08615</name>
</gene>
<dbReference type="RefSeq" id="WP_377378095.1">
    <property type="nucleotide sequence ID" value="NZ_JBHSSW010000009.1"/>
</dbReference>
<feature type="signal peptide" evidence="1">
    <location>
        <begin position="1"/>
        <end position="20"/>
    </location>
</feature>
<dbReference type="Gene3D" id="2.60.40.1880">
    <property type="entry name" value="Invasion associated locus B (IalB) protein"/>
    <property type="match status" value="1"/>
</dbReference>
<dbReference type="InterPro" id="IPR038696">
    <property type="entry name" value="IalB_sf"/>
</dbReference>
<keyword evidence="3" id="KW-1185">Reference proteome</keyword>
<evidence type="ECO:0000313" key="2">
    <source>
        <dbReference type="EMBL" id="MFC6198138.1"/>
    </source>
</evidence>
<keyword evidence="1" id="KW-0732">Signal</keyword>
<sequence length="162" mass="17560">MKNWILAIALSAFAAPVAAAYDYVAGYESWSVYKDTIDGEPVCYAVTRATDKAPKSAEHGDVVFFVSYFRSSSMPQASLRVAYDLREDLKATAAVGGSSWSLYSVRNEAFANTDDETAIANALRRGSELKIEAMSQRNTNVAYHFSLSGSSNAIDKAKSLCS</sequence>
<evidence type="ECO:0000256" key="1">
    <source>
        <dbReference type="SAM" id="SignalP"/>
    </source>
</evidence>
<accession>A0ABW1SA81</accession>
<evidence type="ECO:0000313" key="3">
    <source>
        <dbReference type="Proteomes" id="UP001596303"/>
    </source>
</evidence>
<name>A0ABW1SA81_9PROT</name>
<reference evidence="3" key="1">
    <citation type="journal article" date="2019" name="Int. J. Syst. Evol. Microbiol.">
        <title>The Global Catalogue of Microorganisms (GCM) 10K type strain sequencing project: providing services to taxonomists for standard genome sequencing and annotation.</title>
        <authorList>
            <consortium name="The Broad Institute Genomics Platform"/>
            <consortium name="The Broad Institute Genome Sequencing Center for Infectious Disease"/>
            <person name="Wu L."/>
            <person name="Ma J."/>
        </authorList>
    </citation>
    <scope>NUCLEOTIDE SEQUENCE [LARGE SCALE GENOMIC DNA]</scope>
    <source>
        <strain evidence="3">CGMCC-1.15741</strain>
    </source>
</reference>
<dbReference type="Proteomes" id="UP001596303">
    <property type="component" value="Unassembled WGS sequence"/>
</dbReference>
<feature type="chain" id="PRO_5047068633" evidence="1">
    <location>
        <begin position="21"/>
        <end position="162"/>
    </location>
</feature>